<gene>
    <name evidence="2" type="ORF">TELCIR_22495</name>
</gene>
<evidence type="ECO:0000256" key="1">
    <source>
        <dbReference type="SAM" id="MobiDB-lite"/>
    </source>
</evidence>
<keyword evidence="3" id="KW-1185">Reference proteome</keyword>
<evidence type="ECO:0000313" key="3">
    <source>
        <dbReference type="Proteomes" id="UP000230423"/>
    </source>
</evidence>
<organism evidence="2 3">
    <name type="scientific">Teladorsagia circumcincta</name>
    <name type="common">Brown stomach worm</name>
    <name type="synonym">Ostertagia circumcincta</name>
    <dbReference type="NCBI Taxonomy" id="45464"/>
    <lineage>
        <taxon>Eukaryota</taxon>
        <taxon>Metazoa</taxon>
        <taxon>Ecdysozoa</taxon>
        <taxon>Nematoda</taxon>
        <taxon>Chromadorea</taxon>
        <taxon>Rhabditida</taxon>
        <taxon>Rhabditina</taxon>
        <taxon>Rhabditomorpha</taxon>
        <taxon>Strongyloidea</taxon>
        <taxon>Trichostrongylidae</taxon>
        <taxon>Teladorsagia</taxon>
    </lineage>
</organism>
<reference evidence="2 3" key="1">
    <citation type="submission" date="2015-09" db="EMBL/GenBank/DDBJ databases">
        <title>Draft genome of the parasitic nematode Teladorsagia circumcincta isolate WARC Sus (inbred).</title>
        <authorList>
            <person name="Mitreva M."/>
        </authorList>
    </citation>
    <scope>NUCLEOTIDE SEQUENCE [LARGE SCALE GENOMIC DNA]</scope>
    <source>
        <strain evidence="2 3">S</strain>
    </source>
</reference>
<dbReference type="SUPFAM" id="SSF51735">
    <property type="entry name" value="NAD(P)-binding Rossmann-fold domains"/>
    <property type="match status" value="1"/>
</dbReference>
<dbReference type="AlphaFoldDB" id="A0A2G9TFG7"/>
<dbReference type="Gene3D" id="3.90.25.10">
    <property type="entry name" value="UDP-galactose 4-epimerase, domain 1"/>
    <property type="match status" value="1"/>
</dbReference>
<dbReference type="InterPro" id="IPR036291">
    <property type="entry name" value="NAD(P)-bd_dom_sf"/>
</dbReference>
<feature type="region of interest" description="Disordered" evidence="1">
    <location>
        <begin position="59"/>
        <end position="78"/>
    </location>
</feature>
<protein>
    <recommendedName>
        <fullName evidence="4">NAD(P)-binding domain-containing protein</fullName>
    </recommendedName>
</protein>
<dbReference type="OrthoDB" id="16464at2759"/>
<name>A0A2G9TFG7_TELCI</name>
<evidence type="ECO:0008006" key="4">
    <source>
        <dbReference type="Google" id="ProtNLM"/>
    </source>
</evidence>
<accession>A0A2G9TFG7</accession>
<proteinExistence type="predicted"/>
<feature type="non-terminal residue" evidence="2">
    <location>
        <position position="1"/>
    </location>
</feature>
<sequence length="78" mass="9144">SDLAHVIQAEVDRQLGREELPPRFVSIPDRPYNDMRYLIDISKAEKDLDWTPTISFAEGAKREESPVRSREVKSWHQH</sequence>
<evidence type="ECO:0000313" key="2">
    <source>
        <dbReference type="EMBL" id="PIO56110.1"/>
    </source>
</evidence>
<dbReference type="Proteomes" id="UP000230423">
    <property type="component" value="Unassembled WGS sequence"/>
</dbReference>
<dbReference type="EMBL" id="KZ382978">
    <property type="protein sequence ID" value="PIO56110.1"/>
    <property type="molecule type" value="Genomic_DNA"/>
</dbReference>